<evidence type="ECO:0000256" key="7">
    <source>
        <dbReference type="NCBIfam" id="TIGR02127"/>
    </source>
</evidence>
<keyword evidence="5" id="KW-0456">Lyase</keyword>
<evidence type="ECO:0000256" key="5">
    <source>
        <dbReference type="ARBA" id="ARBA00023239"/>
    </source>
</evidence>
<dbReference type="NCBIfam" id="TIGR02127">
    <property type="entry name" value="pyrF_sub2"/>
    <property type="match status" value="1"/>
</dbReference>
<sequence>MIMDKIKERAISRSPFCVGIDLRMDHVPAELQNSFTKTSDKLVAYAKEAIDASKEYAACYKVQIACYEAEGLDGMVAYQQIVSYIRSIGEIVIADVKRGDIGSTAGLYAKGHLSGDFEADVVTLSPYMGKDAISPYFDFFAKDKGAFVLAKTSNEGSKDFQDLIIDGQPLYMSVLQKLKEWSKEIPGDYKFSPLGAVVGVNELKDIKALKENSKDTYLLIPGYGAQGANIEDIRALIQENKNGVINVSRGYTAGIKESDFRKVLSQRAQQLAKELSECIK</sequence>
<dbReference type="RefSeq" id="WP_242951005.1">
    <property type="nucleotide sequence ID" value="NZ_DAMBHZ010000001.1"/>
</dbReference>
<dbReference type="GO" id="GO:0006207">
    <property type="term" value="P:'de novo' pyrimidine nucleobase biosynthetic process"/>
    <property type="evidence" value="ECO:0007669"/>
    <property type="project" value="InterPro"/>
</dbReference>
<evidence type="ECO:0000256" key="2">
    <source>
        <dbReference type="ARBA" id="ARBA00008847"/>
    </source>
</evidence>
<keyword evidence="3" id="KW-0210">Decarboxylase</keyword>
<dbReference type="PROSITE" id="PS00156">
    <property type="entry name" value="OMPDECASE"/>
    <property type="match status" value="1"/>
</dbReference>
<reference evidence="10" key="1">
    <citation type="submission" date="2017-02" db="EMBL/GenBank/DDBJ databases">
        <authorList>
            <person name="Varghese N."/>
            <person name="Submissions S."/>
        </authorList>
    </citation>
    <scope>NUCLEOTIDE SEQUENCE [LARGE SCALE GENOMIC DNA]</scope>
    <source>
        <strain evidence="10">ATCC 35199</strain>
    </source>
</reference>
<dbReference type="AlphaFoldDB" id="A0A1T5AW55"/>
<dbReference type="EC" id="4.1.1.23" evidence="7"/>
<evidence type="ECO:0000256" key="1">
    <source>
        <dbReference type="ARBA" id="ARBA00004861"/>
    </source>
</evidence>
<dbReference type="GO" id="GO:0004590">
    <property type="term" value="F:orotidine-5'-phosphate decarboxylase activity"/>
    <property type="evidence" value="ECO:0007669"/>
    <property type="project" value="UniProtKB-UniRule"/>
</dbReference>
<evidence type="ECO:0000313" key="10">
    <source>
        <dbReference type="Proteomes" id="UP000243406"/>
    </source>
</evidence>
<evidence type="ECO:0000256" key="3">
    <source>
        <dbReference type="ARBA" id="ARBA00022793"/>
    </source>
</evidence>
<dbReference type="InterPro" id="IPR011995">
    <property type="entry name" value="OMPdecase_type-2"/>
</dbReference>
<keyword evidence="4" id="KW-0665">Pyrimidine biosynthesis</keyword>
<proteinExistence type="inferred from homology"/>
<dbReference type="InterPro" id="IPR013785">
    <property type="entry name" value="Aldolase_TIM"/>
</dbReference>
<dbReference type="PANTHER" id="PTHR43375">
    <property type="entry name" value="OROTIDINE 5'-PHOSPHATE DECARBOXYLASE"/>
    <property type="match status" value="1"/>
</dbReference>
<protein>
    <recommendedName>
        <fullName evidence="7">Orotidine-5'-phosphate decarboxylase</fullName>
        <ecNumber evidence="7">4.1.1.23</ecNumber>
    </recommendedName>
</protein>
<dbReference type="InterPro" id="IPR018089">
    <property type="entry name" value="OMPdecase_AS"/>
</dbReference>
<dbReference type="GO" id="GO:0044205">
    <property type="term" value="P:'de novo' UMP biosynthetic process"/>
    <property type="evidence" value="ECO:0007669"/>
    <property type="project" value="UniProtKB-UniPathway"/>
</dbReference>
<accession>A0A1T5AW55</accession>
<name>A0A1T5AW55_9FIRM</name>
<dbReference type="InterPro" id="IPR011060">
    <property type="entry name" value="RibuloseP-bd_barrel"/>
</dbReference>
<dbReference type="Proteomes" id="UP000243406">
    <property type="component" value="Unassembled WGS sequence"/>
</dbReference>
<organism evidence="9 10">
    <name type="scientific">Acetoanaerobium noterae</name>
    <dbReference type="NCBI Taxonomy" id="745369"/>
    <lineage>
        <taxon>Bacteria</taxon>
        <taxon>Bacillati</taxon>
        <taxon>Bacillota</taxon>
        <taxon>Clostridia</taxon>
        <taxon>Peptostreptococcales</taxon>
        <taxon>Filifactoraceae</taxon>
        <taxon>Acetoanaerobium</taxon>
    </lineage>
</organism>
<comment type="pathway">
    <text evidence="1">Pyrimidine metabolism; UMP biosynthesis via de novo pathway; UMP from orotate: step 2/2.</text>
</comment>
<dbReference type="PANTHER" id="PTHR43375:SF1">
    <property type="entry name" value="OROTIDINE 5'-PHOSPHATE DECARBOXYLASE"/>
    <property type="match status" value="1"/>
</dbReference>
<feature type="domain" description="Orotidine 5'-phosphate decarboxylase" evidence="8">
    <location>
        <begin position="15"/>
        <end position="263"/>
    </location>
</feature>
<comment type="similarity">
    <text evidence="2">Belongs to the OMP decarboxylase family. Type 2 subfamily.</text>
</comment>
<dbReference type="Pfam" id="PF00215">
    <property type="entry name" value="OMPdecase"/>
    <property type="match status" value="1"/>
</dbReference>
<dbReference type="InterPro" id="IPR001754">
    <property type="entry name" value="OMPdeCOase_dom"/>
</dbReference>
<gene>
    <name evidence="9" type="ORF">SAMN02745120_1228</name>
</gene>
<keyword evidence="10" id="KW-1185">Reference proteome</keyword>
<dbReference type="UniPathway" id="UPA00070">
    <property type="reaction ID" value="UER00120"/>
</dbReference>
<dbReference type="Gene3D" id="3.20.20.70">
    <property type="entry name" value="Aldolase class I"/>
    <property type="match status" value="1"/>
</dbReference>
<dbReference type="EMBL" id="FUYN01000002">
    <property type="protein sequence ID" value="SKB39271.1"/>
    <property type="molecule type" value="Genomic_DNA"/>
</dbReference>
<dbReference type="SUPFAM" id="SSF51366">
    <property type="entry name" value="Ribulose-phoshate binding barrel"/>
    <property type="match status" value="1"/>
</dbReference>
<evidence type="ECO:0000256" key="6">
    <source>
        <dbReference type="ARBA" id="ARBA00049157"/>
    </source>
</evidence>
<evidence type="ECO:0000259" key="8">
    <source>
        <dbReference type="SMART" id="SM00934"/>
    </source>
</evidence>
<dbReference type="CDD" id="cd04725">
    <property type="entry name" value="OMP_decarboxylase_like"/>
    <property type="match status" value="1"/>
</dbReference>
<evidence type="ECO:0000256" key="4">
    <source>
        <dbReference type="ARBA" id="ARBA00022975"/>
    </source>
</evidence>
<evidence type="ECO:0000313" key="9">
    <source>
        <dbReference type="EMBL" id="SKB39271.1"/>
    </source>
</evidence>
<dbReference type="SMART" id="SM00934">
    <property type="entry name" value="OMPdecase"/>
    <property type="match status" value="1"/>
</dbReference>
<comment type="catalytic activity">
    <reaction evidence="6">
        <text>orotidine 5'-phosphate + H(+) = UMP + CO2</text>
        <dbReference type="Rhea" id="RHEA:11596"/>
        <dbReference type="ChEBI" id="CHEBI:15378"/>
        <dbReference type="ChEBI" id="CHEBI:16526"/>
        <dbReference type="ChEBI" id="CHEBI:57538"/>
        <dbReference type="ChEBI" id="CHEBI:57865"/>
        <dbReference type="EC" id="4.1.1.23"/>
    </reaction>
</comment>